<evidence type="ECO:0000313" key="2">
    <source>
        <dbReference type="Proteomes" id="UP001145742"/>
    </source>
</evidence>
<evidence type="ECO:0000313" key="1">
    <source>
        <dbReference type="EMBL" id="KAJ7427635.1"/>
    </source>
</evidence>
<name>A0ABQ9DT93_9PASS</name>
<organism evidence="1 2">
    <name type="scientific">Willisornis vidua</name>
    <name type="common">Xingu scale-backed antbird</name>
    <dbReference type="NCBI Taxonomy" id="1566151"/>
    <lineage>
        <taxon>Eukaryota</taxon>
        <taxon>Metazoa</taxon>
        <taxon>Chordata</taxon>
        <taxon>Craniata</taxon>
        <taxon>Vertebrata</taxon>
        <taxon>Euteleostomi</taxon>
        <taxon>Archelosauria</taxon>
        <taxon>Archosauria</taxon>
        <taxon>Dinosauria</taxon>
        <taxon>Saurischia</taxon>
        <taxon>Theropoda</taxon>
        <taxon>Coelurosauria</taxon>
        <taxon>Aves</taxon>
        <taxon>Neognathae</taxon>
        <taxon>Neoaves</taxon>
        <taxon>Telluraves</taxon>
        <taxon>Australaves</taxon>
        <taxon>Passeriformes</taxon>
        <taxon>Thamnophilidae</taxon>
        <taxon>Willisornis</taxon>
    </lineage>
</organism>
<accession>A0ABQ9DT93</accession>
<dbReference type="Proteomes" id="UP001145742">
    <property type="component" value="Unassembled WGS sequence"/>
</dbReference>
<sequence length="205" mass="23203">MQDVHNSQGIRHSQHGFVKDQSCLANLIFYDPMTCLGDEGKAVDVVYLDFRKDFKIISHRILMEKLAAHGLDYRLAEVSWSLALVPMGDFNFPDVCWIYSTAERKRSGRYLDCVADNFLAQLVNEPTRGGVLLDLLFVNKERLVGIMSVDGHVGHSDHKMLVFSVLGEVTKDVNKTSTLNFQRTDFGLLRTVIWKVLCKAAPKNK</sequence>
<dbReference type="PANTHER" id="PTHR33395:SF22">
    <property type="entry name" value="REVERSE TRANSCRIPTASE DOMAIN-CONTAINING PROTEIN"/>
    <property type="match status" value="1"/>
</dbReference>
<proteinExistence type="predicted"/>
<comment type="caution">
    <text evidence="1">The sequence shown here is derived from an EMBL/GenBank/DDBJ whole genome shotgun (WGS) entry which is preliminary data.</text>
</comment>
<gene>
    <name evidence="1" type="ORF">WISP_05484</name>
</gene>
<protein>
    <submittedName>
        <fullName evidence="1">Rna-directed dna polymerase from mobile element jockey-like</fullName>
    </submittedName>
</protein>
<dbReference type="PANTHER" id="PTHR33395">
    <property type="entry name" value="TRANSCRIPTASE, PUTATIVE-RELATED-RELATED"/>
    <property type="match status" value="1"/>
</dbReference>
<reference evidence="1" key="1">
    <citation type="submission" date="2019-10" db="EMBL/GenBank/DDBJ databases">
        <authorList>
            <person name="Soares A.E.R."/>
            <person name="Aleixo A."/>
            <person name="Schneider P."/>
            <person name="Miyaki C.Y."/>
            <person name="Schneider M.P."/>
            <person name="Mello C."/>
            <person name="Vasconcelos A.T.R."/>
        </authorList>
    </citation>
    <scope>NUCLEOTIDE SEQUENCE</scope>
    <source>
        <tissue evidence="1">Muscle</tissue>
    </source>
</reference>
<keyword evidence="2" id="KW-1185">Reference proteome</keyword>
<dbReference type="InterPro" id="IPR036691">
    <property type="entry name" value="Endo/exonu/phosph_ase_sf"/>
</dbReference>
<dbReference type="Gene3D" id="3.60.10.10">
    <property type="entry name" value="Endonuclease/exonuclease/phosphatase"/>
    <property type="match status" value="1"/>
</dbReference>
<dbReference type="EMBL" id="WHWB01031897">
    <property type="protein sequence ID" value="KAJ7427635.1"/>
    <property type="molecule type" value="Genomic_DNA"/>
</dbReference>